<evidence type="ECO:0000313" key="3">
    <source>
        <dbReference type="Proteomes" id="UP000028990"/>
    </source>
</evidence>
<organism evidence="2 3">
    <name type="scientific">Fukomys damarensis</name>
    <name type="common">Damaraland mole rat</name>
    <name type="synonym">Cryptomys damarensis</name>
    <dbReference type="NCBI Taxonomy" id="885580"/>
    <lineage>
        <taxon>Eukaryota</taxon>
        <taxon>Metazoa</taxon>
        <taxon>Chordata</taxon>
        <taxon>Craniata</taxon>
        <taxon>Vertebrata</taxon>
        <taxon>Euteleostomi</taxon>
        <taxon>Mammalia</taxon>
        <taxon>Eutheria</taxon>
        <taxon>Euarchontoglires</taxon>
        <taxon>Glires</taxon>
        <taxon>Rodentia</taxon>
        <taxon>Hystricomorpha</taxon>
        <taxon>Bathyergidae</taxon>
        <taxon>Fukomys</taxon>
    </lineage>
</organism>
<evidence type="ECO:0000313" key="2">
    <source>
        <dbReference type="EMBL" id="KFO27865.1"/>
    </source>
</evidence>
<feature type="region of interest" description="Disordered" evidence="1">
    <location>
        <begin position="152"/>
        <end position="171"/>
    </location>
</feature>
<feature type="compositionally biased region" description="Acidic residues" evidence="1">
    <location>
        <begin position="31"/>
        <end position="41"/>
    </location>
</feature>
<reference evidence="2 3" key="1">
    <citation type="submission" date="2013-11" db="EMBL/GenBank/DDBJ databases">
        <title>The Damaraland mole rat (Fukomys damarensis) genome and evolution of African mole rats.</title>
        <authorList>
            <person name="Gladyshev V.N."/>
            <person name="Fang X."/>
        </authorList>
    </citation>
    <scope>NUCLEOTIDE SEQUENCE [LARGE SCALE GENOMIC DNA]</scope>
    <source>
        <tissue evidence="2">Liver</tissue>
    </source>
</reference>
<dbReference type="eggNOG" id="ENOG502S2BR">
    <property type="taxonomic scope" value="Eukaryota"/>
</dbReference>
<dbReference type="EMBL" id="KN122849">
    <property type="protein sequence ID" value="KFO27865.1"/>
    <property type="molecule type" value="Genomic_DNA"/>
</dbReference>
<dbReference type="AlphaFoldDB" id="A0A091DC71"/>
<feature type="compositionally biased region" description="Acidic residues" evidence="1">
    <location>
        <begin position="56"/>
        <end position="70"/>
    </location>
</feature>
<accession>A0A091DC71</accession>
<dbReference type="Proteomes" id="UP000028990">
    <property type="component" value="Unassembled WGS sequence"/>
</dbReference>
<evidence type="ECO:0000256" key="1">
    <source>
        <dbReference type="SAM" id="MobiDB-lite"/>
    </source>
</evidence>
<sequence>MSAEKDLPSGALSPHPSRTTSEHSTQTLPSEGEDIDMELQEESLKDEPPFTKEQESLEEEDYPEEEESLEEDKFLEGESYWKGKEDLFKEEDLKEEMHGEEKEHPFEKYLEQSEYLERRDYLEKEICLGDGICTKKSIKEWVRAFQRMVTLVHQKSSRRKDKPEVQPTPDY</sequence>
<feature type="region of interest" description="Disordered" evidence="1">
    <location>
        <begin position="1"/>
        <end position="76"/>
    </location>
</feature>
<proteinExistence type="predicted"/>
<name>A0A091DC71_FUKDA</name>
<protein>
    <submittedName>
        <fullName evidence="2">Protein FAM194B</fullName>
    </submittedName>
</protein>
<keyword evidence="3" id="KW-1185">Reference proteome</keyword>
<feature type="compositionally biased region" description="Polar residues" evidence="1">
    <location>
        <begin position="16"/>
        <end position="29"/>
    </location>
</feature>
<gene>
    <name evidence="2" type="ORF">H920_10751</name>
</gene>
<feature type="compositionally biased region" description="Basic and acidic residues" evidence="1">
    <location>
        <begin position="42"/>
        <end position="55"/>
    </location>
</feature>